<name>A0ABP6NP53_9ACTN</name>
<dbReference type="RefSeq" id="WP_344530984.1">
    <property type="nucleotide sequence ID" value="NZ_BAAAUG010000255.1"/>
</dbReference>
<accession>A0ABP6NP53</accession>
<evidence type="ECO:0008006" key="4">
    <source>
        <dbReference type="Google" id="ProtNLM"/>
    </source>
</evidence>
<keyword evidence="3" id="KW-1185">Reference proteome</keyword>
<feature type="region of interest" description="Disordered" evidence="1">
    <location>
        <begin position="143"/>
        <end position="176"/>
    </location>
</feature>
<dbReference type="EMBL" id="BAAAUG010000255">
    <property type="protein sequence ID" value="GAA3154410.1"/>
    <property type="molecule type" value="Genomic_DNA"/>
</dbReference>
<reference evidence="3" key="1">
    <citation type="journal article" date="2019" name="Int. J. Syst. Evol. Microbiol.">
        <title>The Global Catalogue of Microorganisms (GCM) 10K type strain sequencing project: providing services to taxonomists for standard genome sequencing and annotation.</title>
        <authorList>
            <consortium name="The Broad Institute Genomics Platform"/>
            <consortium name="The Broad Institute Genome Sequencing Center for Infectious Disease"/>
            <person name="Wu L."/>
            <person name="Ma J."/>
        </authorList>
    </citation>
    <scope>NUCLEOTIDE SEQUENCE [LARGE SCALE GENOMIC DNA]</scope>
    <source>
        <strain evidence="3">JCM 9092</strain>
    </source>
</reference>
<dbReference type="Proteomes" id="UP001501637">
    <property type="component" value="Unassembled WGS sequence"/>
</dbReference>
<sequence>MSDSPTGSGLDLARQALAAYQATAKTAPAPKAARRSQRTVRGGERRDPVSLGSALTRVSSEQGWQVSLGGGDILDRWATLCPQYADTVRPDSFDAERGALVLRPDSYATATALRLFGGQLAKQINDKLGRNLVARIRILPIGSPATSSAQPAHTQPDPATPTTPPPPTRRTPPPPGYLQAVQAVQENRPSNPARDPLQQAAADRQTAVLSAPGNREPAGCFTDAVAELERLTPPDVDATEQSRQAAIIRKYAGDQPVRRALDIA</sequence>
<organism evidence="2 3">
    <name type="scientific">Streptomyces rectiviolaceus</name>
    <dbReference type="NCBI Taxonomy" id="332591"/>
    <lineage>
        <taxon>Bacteria</taxon>
        <taxon>Bacillati</taxon>
        <taxon>Actinomycetota</taxon>
        <taxon>Actinomycetes</taxon>
        <taxon>Kitasatosporales</taxon>
        <taxon>Streptomycetaceae</taxon>
        <taxon>Streptomyces</taxon>
    </lineage>
</organism>
<feature type="region of interest" description="Disordered" evidence="1">
    <location>
        <begin position="23"/>
        <end position="54"/>
    </location>
</feature>
<evidence type="ECO:0000313" key="2">
    <source>
        <dbReference type="EMBL" id="GAA3154410.1"/>
    </source>
</evidence>
<proteinExistence type="predicted"/>
<protein>
    <recommendedName>
        <fullName evidence="4">DUF721 domain-containing protein</fullName>
    </recommendedName>
</protein>
<evidence type="ECO:0000313" key="3">
    <source>
        <dbReference type="Proteomes" id="UP001501637"/>
    </source>
</evidence>
<dbReference type="Pfam" id="PF05258">
    <property type="entry name" value="DciA"/>
    <property type="match status" value="1"/>
</dbReference>
<evidence type="ECO:0000256" key="1">
    <source>
        <dbReference type="SAM" id="MobiDB-lite"/>
    </source>
</evidence>
<feature type="compositionally biased region" description="Pro residues" evidence="1">
    <location>
        <begin position="158"/>
        <end position="176"/>
    </location>
</feature>
<comment type="caution">
    <text evidence="2">The sequence shown here is derived from an EMBL/GenBank/DDBJ whole genome shotgun (WGS) entry which is preliminary data.</text>
</comment>
<dbReference type="InterPro" id="IPR007922">
    <property type="entry name" value="DciA-like"/>
</dbReference>
<gene>
    <name evidence="2" type="ORF">GCM10010449_84570</name>
</gene>